<proteinExistence type="predicted"/>
<keyword evidence="2" id="KW-1185">Reference proteome</keyword>
<protein>
    <submittedName>
        <fullName evidence="1">Uncharacterized protein</fullName>
    </submittedName>
</protein>
<comment type="caution">
    <text evidence="1">The sequence shown here is derived from an EMBL/GenBank/DDBJ whole genome shotgun (WGS) entry which is preliminary data.</text>
</comment>
<sequence length="301" mass="32576">MEATRDQRAGTLGQDKALQVRSSSVGQCNRSEWPSDDPSQLSAEELDRPHRPRPFFDGPAMPPPPTKSLRPASLGEQNRSDLGKPYAQPGRAAPAMSPAWHPRRCIVPTVMCGARDLSVAAVYGSSCENSAPESVLDRDVMSLRRRNVACGVGGCIEHLARFRGPLRLSVLESGVRALRDGAKQWQRVVCGVSRCDDVRLRNGAANDRSVCGLTQKLYLAAPLGLLQHIVELQLHASHGPRIRDPRDRVDVASDPWLHFFLSPLRPQILRGRAPHDAAAEVGGSDDSGLSCAIGLVLAVSV</sequence>
<evidence type="ECO:0000313" key="2">
    <source>
        <dbReference type="Proteomes" id="UP001153331"/>
    </source>
</evidence>
<dbReference type="Proteomes" id="UP001153331">
    <property type="component" value="Unassembled WGS sequence"/>
</dbReference>
<organism evidence="1 2">
    <name type="scientific">Boeremia exigua</name>
    <dbReference type="NCBI Taxonomy" id="749465"/>
    <lineage>
        <taxon>Eukaryota</taxon>
        <taxon>Fungi</taxon>
        <taxon>Dikarya</taxon>
        <taxon>Ascomycota</taxon>
        <taxon>Pezizomycotina</taxon>
        <taxon>Dothideomycetes</taxon>
        <taxon>Pleosporomycetidae</taxon>
        <taxon>Pleosporales</taxon>
        <taxon>Pleosporineae</taxon>
        <taxon>Didymellaceae</taxon>
        <taxon>Boeremia</taxon>
    </lineage>
</organism>
<accession>A0ACC2IN69</accession>
<dbReference type="EMBL" id="JAPHNI010000085">
    <property type="protein sequence ID" value="KAJ8116640.1"/>
    <property type="molecule type" value="Genomic_DNA"/>
</dbReference>
<gene>
    <name evidence="1" type="ORF">OPT61_g1968</name>
</gene>
<reference evidence="1" key="1">
    <citation type="submission" date="2022-11" db="EMBL/GenBank/DDBJ databases">
        <title>Genome Sequence of Boeremia exigua.</title>
        <authorList>
            <person name="Buettner E."/>
        </authorList>
    </citation>
    <scope>NUCLEOTIDE SEQUENCE</scope>
    <source>
        <strain evidence="1">CU02</strain>
    </source>
</reference>
<name>A0ACC2IN69_9PLEO</name>
<evidence type="ECO:0000313" key="1">
    <source>
        <dbReference type="EMBL" id="KAJ8116640.1"/>
    </source>
</evidence>